<dbReference type="GO" id="GO:0005524">
    <property type="term" value="F:ATP binding"/>
    <property type="evidence" value="ECO:0007669"/>
    <property type="project" value="UniProtKB-KW"/>
</dbReference>
<gene>
    <name evidence="8" type="ORF">NBG4_430020</name>
</gene>
<dbReference type="InterPro" id="IPR002197">
    <property type="entry name" value="HTH_Fis"/>
</dbReference>
<dbReference type="InterPro" id="IPR002078">
    <property type="entry name" value="Sigma_54_int"/>
</dbReference>
<sequence length="453" mass="50995">MNMTTFERLLKDPQFLTEMFEVMRDGLMVLDNKGIILLFNRAAEEITGYRREEVLGKECSVFHCDACMVVDKSNGSSNTQLEKSGAVYNRKCRIETASGKTAILLKNIVILRDEGGEILGTVESMTDITSLYNKEMELQELKEELRQDYWFMGLLGKSIPMQRLYEHIRNAASSDAPVLICGESGAGKNLVARAIHKLSRRKDGPFIQLNCASLNEQLLESELFGHKKGSFTGAISDRIGRFEAANEGGLFLDEIGDMPMTMQVKLLGVLEDKVVERVGDNKPIPVNVRLISATNKDLGNLLQSGKFREDLLYRINSIVINVPPLRERREDIPLIALHYLRKISFANNKEIRNISPQAMEILTDFPWPGNVRRLINALEHSVATCRSDTIEVSDLPEYLVHEKKTEVSEGGIDQEEIRSALSLYKGNKTLAAKHLGISRVTLWKRLKTLGIDQ</sequence>
<name>A0A2U3QID2_9BACT</name>
<dbReference type="SMART" id="SM00382">
    <property type="entry name" value="AAA"/>
    <property type="match status" value="1"/>
</dbReference>
<dbReference type="InterPro" id="IPR058031">
    <property type="entry name" value="AAA_lid_NorR"/>
</dbReference>
<keyword evidence="1" id="KW-0547">Nucleotide-binding</keyword>
<dbReference type="Gene3D" id="1.10.8.60">
    <property type="match status" value="1"/>
</dbReference>
<keyword evidence="9" id="KW-1185">Reference proteome</keyword>
<dbReference type="CDD" id="cd00130">
    <property type="entry name" value="PAS"/>
    <property type="match status" value="1"/>
</dbReference>
<dbReference type="Gene3D" id="3.40.50.300">
    <property type="entry name" value="P-loop containing nucleotide triphosphate hydrolases"/>
    <property type="match status" value="1"/>
</dbReference>
<organism evidence="8 9">
    <name type="scientific">Candidatus Sulfobium mesophilum</name>
    <dbReference type="NCBI Taxonomy" id="2016548"/>
    <lineage>
        <taxon>Bacteria</taxon>
        <taxon>Pseudomonadati</taxon>
        <taxon>Nitrospirota</taxon>
        <taxon>Nitrospiria</taxon>
        <taxon>Nitrospirales</taxon>
        <taxon>Nitrospiraceae</taxon>
        <taxon>Candidatus Sulfobium</taxon>
    </lineage>
</organism>
<dbReference type="SUPFAM" id="SSF52540">
    <property type="entry name" value="P-loop containing nucleoside triphosphate hydrolases"/>
    <property type="match status" value="1"/>
</dbReference>
<dbReference type="EMBL" id="OUUY01000090">
    <property type="protein sequence ID" value="SPQ01125.1"/>
    <property type="molecule type" value="Genomic_DNA"/>
</dbReference>
<feature type="domain" description="PAS" evidence="6">
    <location>
        <begin position="12"/>
        <end position="57"/>
    </location>
</feature>
<dbReference type="PANTHER" id="PTHR32071">
    <property type="entry name" value="TRANSCRIPTIONAL REGULATORY PROTEIN"/>
    <property type="match status" value="1"/>
</dbReference>
<dbReference type="Proteomes" id="UP000245125">
    <property type="component" value="Unassembled WGS sequence"/>
</dbReference>
<dbReference type="PROSITE" id="PS00675">
    <property type="entry name" value="SIGMA54_INTERACT_1"/>
    <property type="match status" value="1"/>
</dbReference>
<dbReference type="InterPro" id="IPR000700">
    <property type="entry name" value="PAS-assoc_C"/>
</dbReference>
<dbReference type="NCBIfam" id="TIGR00229">
    <property type="entry name" value="sensory_box"/>
    <property type="match status" value="1"/>
</dbReference>
<dbReference type="OrthoDB" id="9814761at2"/>
<evidence type="ECO:0000256" key="4">
    <source>
        <dbReference type="ARBA" id="ARBA00023163"/>
    </source>
</evidence>
<evidence type="ECO:0000313" key="9">
    <source>
        <dbReference type="Proteomes" id="UP000245125"/>
    </source>
</evidence>
<dbReference type="FunFam" id="3.40.50.300:FF:000006">
    <property type="entry name" value="DNA-binding transcriptional regulator NtrC"/>
    <property type="match status" value="1"/>
</dbReference>
<dbReference type="Pfam" id="PF13426">
    <property type="entry name" value="PAS_9"/>
    <property type="match status" value="1"/>
</dbReference>
<dbReference type="Pfam" id="PF02954">
    <property type="entry name" value="HTH_8"/>
    <property type="match status" value="1"/>
</dbReference>
<evidence type="ECO:0000256" key="2">
    <source>
        <dbReference type="ARBA" id="ARBA00022840"/>
    </source>
</evidence>
<proteinExistence type="predicted"/>
<keyword evidence="3" id="KW-0805">Transcription regulation</keyword>
<dbReference type="AlphaFoldDB" id="A0A2U3QID2"/>
<dbReference type="SUPFAM" id="SSF46689">
    <property type="entry name" value="Homeodomain-like"/>
    <property type="match status" value="1"/>
</dbReference>
<evidence type="ECO:0000256" key="1">
    <source>
        <dbReference type="ARBA" id="ARBA00022741"/>
    </source>
</evidence>
<keyword evidence="2" id="KW-0067">ATP-binding</keyword>
<dbReference type="SUPFAM" id="SSF55785">
    <property type="entry name" value="PYP-like sensor domain (PAS domain)"/>
    <property type="match status" value="1"/>
</dbReference>
<feature type="domain" description="Sigma-54 factor interaction" evidence="5">
    <location>
        <begin position="154"/>
        <end position="383"/>
    </location>
</feature>
<dbReference type="InterPro" id="IPR025662">
    <property type="entry name" value="Sigma_54_int_dom_ATP-bd_1"/>
</dbReference>
<evidence type="ECO:0000259" key="5">
    <source>
        <dbReference type="PROSITE" id="PS50045"/>
    </source>
</evidence>
<reference evidence="9" key="1">
    <citation type="submission" date="2018-03" db="EMBL/GenBank/DDBJ databases">
        <authorList>
            <person name="Zecchin S."/>
        </authorList>
    </citation>
    <scope>NUCLEOTIDE SEQUENCE [LARGE SCALE GENOMIC DNA]</scope>
</reference>
<keyword evidence="4" id="KW-0804">Transcription</keyword>
<evidence type="ECO:0000259" key="6">
    <source>
        <dbReference type="PROSITE" id="PS50112"/>
    </source>
</evidence>
<protein>
    <submittedName>
        <fullName evidence="8">PAS modulated sigma54 specific transcriptional regulator, Fis family</fullName>
    </submittedName>
</protein>
<dbReference type="CDD" id="cd00009">
    <property type="entry name" value="AAA"/>
    <property type="match status" value="1"/>
</dbReference>
<dbReference type="GO" id="GO:0043565">
    <property type="term" value="F:sequence-specific DNA binding"/>
    <property type="evidence" value="ECO:0007669"/>
    <property type="project" value="InterPro"/>
</dbReference>
<feature type="domain" description="PAC" evidence="7">
    <location>
        <begin position="88"/>
        <end position="140"/>
    </location>
</feature>
<dbReference type="Pfam" id="PF00158">
    <property type="entry name" value="Sigma54_activat"/>
    <property type="match status" value="1"/>
</dbReference>
<evidence type="ECO:0000256" key="3">
    <source>
        <dbReference type="ARBA" id="ARBA00023015"/>
    </source>
</evidence>
<dbReference type="InterPro" id="IPR035965">
    <property type="entry name" value="PAS-like_dom_sf"/>
</dbReference>
<evidence type="ECO:0000313" key="8">
    <source>
        <dbReference type="EMBL" id="SPQ01125.1"/>
    </source>
</evidence>
<dbReference type="SMART" id="SM00091">
    <property type="entry name" value="PAS"/>
    <property type="match status" value="1"/>
</dbReference>
<dbReference type="InterPro" id="IPR009057">
    <property type="entry name" value="Homeodomain-like_sf"/>
</dbReference>
<dbReference type="InterPro" id="IPR027417">
    <property type="entry name" value="P-loop_NTPase"/>
</dbReference>
<dbReference type="PRINTS" id="PR01590">
    <property type="entry name" value="HTHFIS"/>
</dbReference>
<dbReference type="GO" id="GO:0006355">
    <property type="term" value="P:regulation of DNA-templated transcription"/>
    <property type="evidence" value="ECO:0007669"/>
    <property type="project" value="InterPro"/>
</dbReference>
<dbReference type="InterPro" id="IPR000014">
    <property type="entry name" value="PAS"/>
</dbReference>
<dbReference type="InterPro" id="IPR003593">
    <property type="entry name" value="AAA+_ATPase"/>
</dbReference>
<dbReference type="Pfam" id="PF25601">
    <property type="entry name" value="AAA_lid_14"/>
    <property type="match status" value="1"/>
</dbReference>
<evidence type="ECO:0000259" key="7">
    <source>
        <dbReference type="PROSITE" id="PS50113"/>
    </source>
</evidence>
<accession>A0A2U3QID2</accession>
<dbReference type="PROSITE" id="PS50113">
    <property type="entry name" value="PAC"/>
    <property type="match status" value="1"/>
</dbReference>
<dbReference type="PROSITE" id="PS50112">
    <property type="entry name" value="PAS"/>
    <property type="match status" value="1"/>
</dbReference>
<dbReference type="PROSITE" id="PS50045">
    <property type="entry name" value="SIGMA54_INTERACT_4"/>
    <property type="match status" value="1"/>
</dbReference>
<dbReference type="Gene3D" id="1.10.10.60">
    <property type="entry name" value="Homeodomain-like"/>
    <property type="match status" value="1"/>
</dbReference>
<dbReference type="Gene3D" id="3.30.450.20">
    <property type="entry name" value="PAS domain"/>
    <property type="match status" value="1"/>
</dbReference>